<evidence type="ECO:0000256" key="1">
    <source>
        <dbReference type="ARBA" id="ARBA00022630"/>
    </source>
</evidence>
<keyword evidence="10" id="KW-1185">Reference proteome</keyword>
<evidence type="ECO:0000256" key="2">
    <source>
        <dbReference type="ARBA" id="ARBA00022714"/>
    </source>
</evidence>
<dbReference type="InterPro" id="IPR001041">
    <property type="entry name" value="2Fe-2S_ferredoxin-type"/>
</dbReference>
<dbReference type="PANTHER" id="PTHR47354:SF1">
    <property type="entry name" value="CARNITINE MONOOXYGENASE REDUCTASE SUBUNIT"/>
    <property type="match status" value="1"/>
</dbReference>
<evidence type="ECO:0000256" key="5">
    <source>
        <dbReference type="ARBA" id="ARBA00023004"/>
    </source>
</evidence>
<evidence type="ECO:0000259" key="7">
    <source>
        <dbReference type="PROSITE" id="PS51085"/>
    </source>
</evidence>
<keyword evidence="6" id="KW-0411">Iron-sulfur</keyword>
<dbReference type="InterPro" id="IPR006058">
    <property type="entry name" value="2Fe2S_fd_BS"/>
</dbReference>
<keyword evidence="1" id="KW-0285">Flavoprotein</keyword>
<evidence type="ECO:0000256" key="6">
    <source>
        <dbReference type="ARBA" id="ARBA00023014"/>
    </source>
</evidence>
<evidence type="ECO:0000259" key="8">
    <source>
        <dbReference type="PROSITE" id="PS51384"/>
    </source>
</evidence>
<evidence type="ECO:0000256" key="3">
    <source>
        <dbReference type="ARBA" id="ARBA00022723"/>
    </source>
</evidence>
<dbReference type="Gene3D" id="2.40.30.10">
    <property type="entry name" value="Translation factors"/>
    <property type="match status" value="1"/>
</dbReference>
<dbReference type="PANTHER" id="PTHR47354">
    <property type="entry name" value="NADH OXIDOREDUCTASE HCR"/>
    <property type="match status" value="1"/>
</dbReference>
<dbReference type="PRINTS" id="PR00409">
    <property type="entry name" value="PHDIOXRDTASE"/>
</dbReference>
<feature type="domain" description="FAD-binding FR-type" evidence="8">
    <location>
        <begin position="3"/>
        <end position="105"/>
    </location>
</feature>
<dbReference type="PROSITE" id="PS51384">
    <property type="entry name" value="FAD_FR"/>
    <property type="match status" value="1"/>
</dbReference>
<evidence type="ECO:0000256" key="4">
    <source>
        <dbReference type="ARBA" id="ARBA00023002"/>
    </source>
</evidence>
<proteinExistence type="predicted"/>
<dbReference type="InterPro" id="IPR039261">
    <property type="entry name" value="FNR_nucleotide-bd"/>
</dbReference>
<dbReference type="SUPFAM" id="SSF54292">
    <property type="entry name" value="2Fe-2S ferredoxin-like"/>
    <property type="match status" value="1"/>
</dbReference>
<dbReference type="InterPro" id="IPR017927">
    <property type="entry name" value="FAD-bd_FR_type"/>
</dbReference>
<dbReference type="Proteomes" id="UP000787635">
    <property type="component" value="Unassembled WGS sequence"/>
</dbReference>
<dbReference type="PROSITE" id="PS00197">
    <property type="entry name" value="2FE2S_FER_1"/>
    <property type="match status" value="1"/>
</dbReference>
<name>A0ABX1DZ36_9PROT</name>
<keyword evidence="5" id="KW-0408">Iron</keyword>
<feature type="domain" description="2Fe-2S ferredoxin-type" evidence="7">
    <location>
        <begin position="235"/>
        <end position="320"/>
    </location>
</feature>
<dbReference type="Gene3D" id="3.40.50.80">
    <property type="entry name" value="Nucleotide-binding domain of ferredoxin-NADP reductase (FNR) module"/>
    <property type="match status" value="1"/>
</dbReference>
<reference evidence="9 10" key="1">
    <citation type="submission" date="2020-03" db="EMBL/GenBank/DDBJ databases">
        <title>Roseomonas selenitidurans sp. nov. isolated from urban soil.</title>
        <authorList>
            <person name="Liu H."/>
        </authorList>
    </citation>
    <scope>NUCLEOTIDE SEQUENCE [LARGE SCALE GENOMIC DNA]</scope>
    <source>
        <strain evidence="9 10">BU-1</strain>
    </source>
</reference>
<dbReference type="Gene3D" id="3.10.20.30">
    <property type="match status" value="1"/>
</dbReference>
<comment type="caution">
    <text evidence="9">The sequence shown here is derived from an EMBL/GenBank/DDBJ whole genome shotgun (WGS) entry which is preliminary data.</text>
</comment>
<dbReference type="CDD" id="cd06185">
    <property type="entry name" value="PDR_like"/>
    <property type="match status" value="1"/>
</dbReference>
<dbReference type="InterPro" id="IPR017938">
    <property type="entry name" value="Riboflavin_synthase-like_b-brl"/>
</dbReference>
<keyword evidence="2" id="KW-0001">2Fe-2S</keyword>
<dbReference type="InterPro" id="IPR036010">
    <property type="entry name" value="2Fe-2S_ferredoxin-like_sf"/>
</dbReference>
<gene>
    <name evidence="9" type="ORF">HEQ75_04400</name>
</gene>
<dbReference type="InterPro" id="IPR012675">
    <property type="entry name" value="Beta-grasp_dom_sf"/>
</dbReference>
<evidence type="ECO:0000313" key="10">
    <source>
        <dbReference type="Proteomes" id="UP000787635"/>
    </source>
</evidence>
<dbReference type="Pfam" id="PF00111">
    <property type="entry name" value="Fer2"/>
    <property type="match status" value="1"/>
</dbReference>
<dbReference type="EMBL" id="JAAVNE010000004">
    <property type="protein sequence ID" value="NKC30091.1"/>
    <property type="molecule type" value="Genomic_DNA"/>
</dbReference>
<keyword evidence="4" id="KW-0560">Oxidoreductase</keyword>
<accession>A0ABX1DZ36</accession>
<dbReference type="RefSeq" id="WP_168027710.1">
    <property type="nucleotide sequence ID" value="NZ_JAAVNE010000004.1"/>
</dbReference>
<dbReference type="SUPFAM" id="SSF52343">
    <property type="entry name" value="Ferredoxin reductase-like, C-terminal NADP-linked domain"/>
    <property type="match status" value="1"/>
</dbReference>
<dbReference type="PROSITE" id="PS51085">
    <property type="entry name" value="2FE2S_FER_2"/>
    <property type="match status" value="1"/>
</dbReference>
<organism evidence="9 10">
    <name type="scientific">Falsiroseomonas selenitidurans</name>
    <dbReference type="NCBI Taxonomy" id="2716335"/>
    <lineage>
        <taxon>Bacteria</taxon>
        <taxon>Pseudomonadati</taxon>
        <taxon>Pseudomonadota</taxon>
        <taxon>Alphaproteobacteria</taxon>
        <taxon>Acetobacterales</taxon>
        <taxon>Roseomonadaceae</taxon>
        <taxon>Falsiroseomonas</taxon>
    </lineage>
</organism>
<dbReference type="CDD" id="cd00207">
    <property type="entry name" value="fer2"/>
    <property type="match status" value="1"/>
</dbReference>
<sequence>MTEEFRPLRVLAVERIAASIFRFDLADPAGAPLPGFTAGAHLRLQVPGGLERRYSLCSDPGETAQYAIAVKREEAGQGGSRRLCDQVKPGDLLPCTAPRNDFPLEGRPVSRLFIAGGIGITPIMAMIRHMQAEGGPPWKLCYLTRSPAETAFLAELQAPECRGKVQIHHDGGDPARAFDLWPLLEQPKGRHIHCCGPRGLMQAVRDMTGHWSAAAVHFEDFSAGTGQKRAEDAPFLARLARSGAEVPVPADVTLLAALNAAGQAVPFSCESGTCGSCRTGLVAGEVDHRDLVLMEHEKAMAIMPCVSRAAPGCATLVLDL</sequence>
<evidence type="ECO:0000313" key="9">
    <source>
        <dbReference type="EMBL" id="NKC30091.1"/>
    </source>
</evidence>
<dbReference type="SUPFAM" id="SSF63380">
    <property type="entry name" value="Riboflavin synthase domain-like"/>
    <property type="match status" value="1"/>
</dbReference>
<dbReference type="InterPro" id="IPR050415">
    <property type="entry name" value="MRET"/>
</dbReference>
<keyword evidence="3" id="KW-0479">Metal-binding</keyword>
<protein>
    <submittedName>
        <fullName evidence="9">Oxidoreductase</fullName>
    </submittedName>
</protein>